<dbReference type="Pfam" id="PF03729">
    <property type="entry name" value="DUF308"/>
    <property type="match status" value="2"/>
</dbReference>
<feature type="region of interest" description="Disordered" evidence="1">
    <location>
        <begin position="191"/>
        <end position="279"/>
    </location>
</feature>
<feature type="transmembrane region" description="Helical" evidence="2">
    <location>
        <begin position="155"/>
        <end position="178"/>
    </location>
</feature>
<feature type="transmembrane region" description="Helical" evidence="2">
    <location>
        <begin position="131"/>
        <end position="149"/>
    </location>
</feature>
<keyword evidence="4" id="KW-1185">Reference proteome</keyword>
<dbReference type="GO" id="GO:0005886">
    <property type="term" value="C:plasma membrane"/>
    <property type="evidence" value="ECO:0007669"/>
    <property type="project" value="TreeGrafter"/>
</dbReference>
<name>A0A840WDZ2_9ACTN</name>
<organism evidence="3 4">
    <name type="scientific">Nocardiopsis metallicus</name>
    <dbReference type="NCBI Taxonomy" id="179819"/>
    <lineage>
        <taxon>Bacteria</taxon>
        <taxon>Bacillati</taxon>
        <taxon>Actinomycetota</taxon>
        <taxon>Actinomycetes</taxon>
        <taxon>Streptosporangiales</taxon>
        <taxon>Nocardiopsidaceae</taxon>
        <taxon>Nocardiopsis</taxon>
    </lineage>
</organism>
<sequence>MVRYALAGNILGDLSQSWWVLVVRGAAAVIFGVVALAWPGESLLALMIVFGAFALVDGIAVGITAFRAASGTRTPLVIQSVLSILLGLGALIWPLAFGLAMVFVIAAWAIVTGVAEIVTAVRLRAQISSEWLLIFIGALSVILGALLFLEPILGALTIITVVGIYAIVFGVVMAVAGFRLRGAADRLASEEEQMTAGAEDFGGSGDVGGPTAEAGTEPADEERPVSAFDEGYAGGYSDGYRGDQRDTDQIPEAAEDETAAPRAGRHRAHKERPEDPGTL</sequence>
<evidence type="ECO:0000313" key="3">
    <source>
        <dbReference type="EMBL" id="MBB5494412.1"/>
    </source>
</evidence>
<keyword evidence="2" id="KW-1133">Transmembrane helix</keyword>
<evidence type="ECO:0000313" key="4">
    <source>
        <dbReference type="Proteomes" id="UP000579647"/>
    </source>
</evidence>
<dbReference type="EMBL" id="JACHDO010000001">
    <property type="protein sequence ID" value="MBB5494412.1"/>
    <property type="molecule type" value="Genomic_DNA"/>
</dbReference>
<dbReference type="PANTHER" id="PTHR34989:SF1">
    <property type="entry name" value="PROTEIN HDED"/>
    <property type="match status" value="1"/>
</dbReference>
<dbReference type="InterPro" id="IPR052712">
    <property type="entry name" value="Acid_resist_chaperone_HdeD"/>
</dbReference>
<dbReference type="RefSeq" id="WP_184367873.1">
    <property type="nucleotide sequence ID" value="NZ_BAAAKM010000012.1"/>
</dbReference>
<keyword evidence="2" id="KW-0472">Membrane</keyword>
<comment type="caution">
    <text evidence="3">The sequence shown here is derived from an EMBL/GenBank/DDBJ whole genome shotgun (WGS) entry which is preliminary data.</text>
</comment>
<protein>
    <submittedName>
        <fullName evidence="3">Uncharacterized membrane protein HdeD (DUF308 family)</fullName>
    </submittedName>
</protein>
<dbReference type="PANTHER" id="PTHR34989">
    <property type="entry name" value="PROTEIN HDED"/>
    <property type="match status" value="1"/>
</dbReference>
<evidence type="ECO:0000256" key="1">
    <source>
        <dbReference type="SAM" id="MobiDB-lite"/>
    </source>
</evidence>
<reference evidence="3 4" key="1">
    <citation type="submission" date="2020-08" db="EMBL/GenBank/DDBJ databases">
        <title>Sequencing the genomes of 1000 actinobacteria strains.</title>
        <authorList>
            <person name="Klenk H.-P."/>
        </authorList>
    </citation>
    <scope>NUCLEOTIDE SEQUENCE [LARGE SCALE GENOMIC DNA]</scope>
    <source>
        <strain evidence="3 4">DSM 44598</strain>
    </source>
</reference>
<proteinExistence type="predicted"/>
<dbReference type="AlphaFoldDB" id="A0A840WDZ2"/>
<gene>
    <name evidence="3" type="ORF">HNR07_005549</name>
</gene>
<dbReference type="InterPro" id="IPR005325">
    <property type="entry name" value="DUF308_memb"/>
</dbReference>
<feature type="transmembrane region" description="Helical" evidence="2">
    <location>
        <begin position="44"/>
        <end position="64"/>
    </location>
</feature>
<dbReference type="Proteomes" id="UP000579647">
    <property type="component" value="Unassembled WGS sequence"/>
</dbReference>
<keyword evidence="2" id="KW-0812">Transmembrane</keyword>
<feature type="transmembrane region" description="Helical" evidence="2">
    <location>
        <begin position="18"/>
        <end position="38"/>
    </location>
</feature>
<accession>A0A840WDZ2</accession>
<feature type="transmembrane region" description="Helical" evidence="2">
    <location>
        <begin position="99"/>
        <end position="119"/>
    </location>
</feature>
<feature type="transmembrane region" description="Helical" evidence="2">
    <location>
        <begin position="76"/>
        <end position="93"/>
    </location>
</feature>
<evidence type="ECO:0000256" key="2">
    <source>
        <dbReference type="SAM" id="Phobius"/>
    </source>
</evidence>